<comment type="caution">
    <text evidence="2">The sequence shown here is derived from an EMBL/GenBank/DDBJ whole genome shotgun (WGS) entry which is preliminary data.</text>
</comment>
<dbReference type="Proteomes" id="UP000176444">
    <property type="component" value="Unassembled WGS sequence"/>
</dbReference>
<organism evidence="2 3">
    <name type="scientific">candidate division WWE3 bacterium RIFCSPHIGHO2_01_FULL_35_17</name>
    <dbReference type="NCBI Taxonomy" id="1802614"/>
    <lineage>
        <taxon>Bacteria</taxon>
        <taxon>Katanobacteria</taxon>
    </lineage>
</organism>
<dbReference type="Pfam" id="PF00535">
    <property type="entry name" value="Glycos_transf_2"/>
    <property type="match status" value="1"/>
</dbReference>
<sequence>MVNLKPLVSILLPVHNCERFLQDCLKSLVTQSYRQIEIITMDDKSTDNSYKILKSFAKKHKKVRVYRNVKRYGIGVTLNRLARKAKGDFVAFTSSEDISSKERIRKQVQFLLNNEDVVAVGSQCFFIKKDNKRIGKSAFPLENKYIYNSPLHGISMQFETVMISKNLIPKDLMKFQTNSTHFVYSDILMKILPYGKFVNLPQYLHFHRNDPKTYFFDLKIHIISLVKLWITSIANYDYKLSAKSFFTPLVKQG</sequence>
<evidence type="ECO:0000313" key="2">
    <source>
        <dbReference type="EMBL" id="OGC47293.1"/>
    </source>
</evidence>
<proteinExistence type="predicted"/>
<accession>A0A1F4USW6</accession>
<name>A0A1F4USW6_UNCKA</name>
<dbReference type="EMBL" id="MEUX01000020">
    <property type="protein sequence ID" value="OGC47293.1"/>
    <property type="molecule type" value="Genomic_DNA"/>
</dbReference>
<evidence type="ECO:0000313" key="3">
    <source>
        <dbReference type="Proteomes" id="UP000176444"/>
    </source>
</evidence>
<dbReference type="CDD" id="cd00761">
    <property type="entry name" value="Glyco_tranf_GTA_type"/>
    <property type="match status" value="1"/>
</dbReference>
<dbReference type="SUPFAM" id="SSF53448">
    <property type="entry name" value="Nucleotide-diphospho-sugar transferases"/>
    <property type="match status" value="1"/>
</dbReference>
<dbReference type="Gene3D" id="3.90.550.10">
    <property type="entry name" value="Spore Coat Polysaccharide Biosynthesis Protein SpsA, Chain A"/>
    <property type="match status" value="1"/>
</dbReference>
<feature type="domain" description="Glycosyltransferase 2-like" evidence="1">
    <location>
        <begin position="9"/>
        <end position="146"/>
    </location>
</feature>
<reference evidence="2 3" key="1">
    <citation type="journal article" date="2016" name="Nat. Commun.">
        <title>Thousands of microbial genomes shed light on interconnected biogeochemical processes in an aquifer system.</title>
        <authorList>
            <person name="Anantharaman K."/>
            <person name="Brown C.T."/>
            <person name="Hug L.A."/>
            <person name="Sharon I."/>
            <person name="Castelle C.J."/>
            <person name="Probst A.J."/>
            <person name="Thomas B.C."/>
            <person name="Singh A."/>
            <person name="Wilkins M.J."/>
            <person name="Karaoz U."/>
            <person name="Brodie E.L."/>
            <person name="Williams K.H."/>
            <person name="Hubbard S.S."/>
            <person name="Banfield J.F."/>
        </authorList>
    </citation>
    <scope>NUCLEOTIDE SEQUENCE [LARGE SCALE GENOMIC DNA]</scope>
</reference>
<dbReference type="InterPro" id="IPR001173">
    <property type="entry name" value="Glyco_trans_2-like"/>
</dbReference>
<dbReference type="InterPro" id="IPR029044">
    <property type="entry name" value="Nucleotide-diphossugar_trans"/>
</dbReference>
<dbReference type="AlphaFoldDB" id="A0A1F4USW6"/>
<dbReference type="PANTHER" id="PTHR22916:SF3">
    <property type="entry name" value="UDP-GLCNAC:BETAGAL BETA-1,3-N-ACETYLGLUCOSAMINYLTRANSFERASE-LIKE PROTEIN 1"/>
    <property type="match status" value="1"/>
</dbReference>
<gene>
    <name evidence="2" type="ORF">A2713_00050</name>
</gene>
<dbReference type="GO" id="GO:0016758">
    <property type="term" value="F:hexosyltransferase activity"/>
    <property type="evidence" value="ECO:0007669"/>
    <property type="project" value="UniProtKB-ARBA"/>
</dbReference>
<evidence type="ECO:0000259" key="1">
    <source>
        <dbReference type="Pfam" id="PF00535"/>
    </source>
</evidence>
<dbReference type="PANTHER" id="PTHR22916">
    <property type="entry name" value="GLYCOSYLTRANSFERASE"/>
    <property type="match status" value="1"/>
</dbReference>
<protein>
    <recommendedName>
        <fullName evidence="1">Glycosyltransferase 2-like domain-containing protein</fullName>
    </recommendedName>
</protein>